<keyword evidence="3 6" id="KW-0694">RNA-binding</keyword>
<organism evidence="8 9">
    <name type="scientific">Salinicola socius</name>
    <dbReference type="NCBI Taxonomy" id="404433"/>
    <lineage>
        <taxon>Bacteria</taxon>
        <taxon>Pseudomonadati</taxon>
        <taxon>Pseudomonadota</taxon>
        <taxon>Gammaproteobacteria</taxon>
        <taxon>Oceanospirillales</taxon>
        <taxon>Halomonadaceae</taxon>
        <taxon>Salinicola</taxon>
    </lineage>
</organism>
<evidence type="ECO:0000256" key="1">
    <source>
        <dbReference type="ARBA" id="ARBA00007151"/>
    </source>
</evidence>
<dbReference type="OrthoDB" id="9807653at2"/>
<dbReference type="EMBL" id="MSDO01000027">
    <property type="protein sequence ID" value="OLO02944.1"/>
    <property type="molecule type" value="Genomic_DNA"/>
</dbReference>
<dbReference type="InterPro" id="IPR000235">
    <property type="entry name" value="Ribosomal_uS7"/>
</dbReference>
<reference evidence="8 9" key="1">
    <citation type="submission" date="2016-12" db="EMBL/GenBank/DDBJ databases">
        <title>Draft genome sequences of strains Salinicola socius SMB35, Salinicola sp. MH3R3-1 and Chromohalobacter sp. SMB17 from the Verkhnekamsk potash mining region of Russia.</title>
        <authorList>
            <person name="Mavrodi D.V."/>
            <person name="Olsson B.E."/>
            <person name="Korsakova E.S."/>
            <person name="Pyankova A."/>
            <person name="Mavrodi O.V."/>
            <person name="Plotnikova E.G."/>
        </authorList>
    </citation>
    <scope>NUCLEOTIDE SEQUENCE [LARGE SCALE GENOMIC DNA]</scope>
    <source>
        <strain evidence="8 9">SMB35</strain>
    </source>
</reference>
<evidence type="ECO:0000256" key="4">
    <source>
        <dbReference type="ARBA" id="ARBA00022980"/>
    </source>
</evidence>
<dbReference type="STRING" id="404433.BTW07_17145"/>
<proteinExistence type="inferred from homology"/>
<dbReference type="PIRSF" id="PIRSF002122">
    <property type="entry name" value="RPS7p_RPS7a_RPS5e_RPS7o"/>
    <property type="match status" value="1"/>
</dbReference>
<comment type="subunit">
    <text evidence="6">Part of the 30S ribosomal subunit. Contacts proteins S9 and S11.</text>
</comment>
<keyword evidence="2 6" id="KW-0699">rRNA-binding</keyword>
<dbReference type="GO" id="GO:0000049">
    <property type="term" value="F:tRNA binding"/>
    <property type="evidence" value="ECO:0007669"/>
    <property type="project" value="UniProtKB-UniRule"/>
</dbReference>
<keyword evidence="9" id="KW-1185">Reference proteome</keyword>
<dbReference type="InterPro" id="IPR005717">
    <property type="entry name" value="Ribosomal_uS7_bac/org-type"/>
</dbReference>
<dbReference type="GO" id="GO:0003735">
    <property type="term" value="F:structural constituent of ribosome"/>
    <property type="evidence" value="ECO:0007669"/>
    <property type="project" value="InterPro"/>
</dbReference>
<dbReference type="GO" id="GO:0015935">
    <property type="term" value="C:small ribosomal subunit"/>
    <property type="evidence" value="ECO:0007669"/>
    <property type="project" value="InterPro"/>
</dbReference>
<dbReference type="FunFam" id="1.10.455.10:FF:000001">
    <property type="entry name" value="30S ribosomal protein S7"/>
    <property type="match status" value="1"/>
</dbReference>
<dbReference type="Gene3D" id="1.10.455.10">
    <property type="entry name" value="Ribosomal protein S7 domain"/>
    <property type="match status" value="1"/>
</dbReference>
<dbReference type="InterPro" id="IPR023798">
    <property type="entry name" value="Ribosomal_uS7_dom"/>
</dbReference>
<dbReference type="GO" id="GO:0019843">
    <property type="term" value="F:rRNA binding"/>
    <property type="evidence" value="ECO:0007669"/>
    <property type="project" value="UniProtKB-UniRule"/>
</dbReference>
<dbReference type="Pfam" id="PF00177">
    <property type="entry name" value="Ribosomal_S7"/>
    <property type="match status" value="1"/>
</dbReference>
<keyword evidence="6" id="KW-0820">tRNA-binding</keyword>
<dbReference type="AlphaFoldDB" id="A0A1Q8SNF3"/>
<dbReference type="InterPro" id="IPR036823">
    <property type="entry name" value="Ribosomal_uS7_dom_sf"/>
</dbReference>
<protein>
    <recommendedName>
        <fullName evidence="6">Small ribosomal subunit protein uS7</fullName>
    </recommendedName>
</protein>
<evidence type="ECO:0000313" key="8">
    <source>
        <dbReference type="EMBL" id="OLO02944.1"/>
    </source>
</evidence>
<dbReference type="Proteomes" id="UP000186878">
    <property type="component" value="Unassembled WGS sequence"/>
</dbReference>
<comment type="similarity">
    <text evidence="1 6">Belongs to the universal ribosomal protein uS7 family.</text>
</comment>
<accession>A0A1Q8SNF3</accession>
<evidence type="ECO:0000256" key="2">
    <source>
        <dbReference type="ARBA" id="ARBA00022730"/>
    </source>
</evidence>
<evidence type="ECO:0000256" key="6">
    <source>
        <dbReference type="HAMAP-Rule" id="MF_00480"/>
    </source>
</evidence>
<comment type="caution">
    <text evidence="8">The sequence shown here is derived from an EMBL/GenBank/DDBJ whole genome shotgun (WGS) entry which is preliminary data.</text>
</comment>
<evidence type="ECO:0000313" key="9">
    <source>
        <dbReference type="Proteomes" id="UP000186878"/>
    </source>
</evidence>
<comment type="function">
    <text evidence="6">One of the primary rRNA binding proteins, it binds directly to 16S rRNA where it nucleates assembly of the head domain of the 30S subunit. Is located at the subunit interface close to the decoding center, probably blocks exit of the E-site tRNA.</text>
</comment>
<keyword evidence="4 6" id="KW-0689">Ribosomal protein</keyword>
<dbReference type="SUPFAM" id="SSF47973">
    <property type="entry name" value="Ribosomal protein S7"/>
    <property type="match status" value="1"/>
</dbReference>
<name>A0A1Q8SNF3_9GAMM</name>
<dbReference type="CDD" id="cd14869">
    <property type="entry name" value="uS7_Bacteria"/>
    <property type="match status" value="1"/>
</dbReference>
<dbReference type="GO" id="GO:0006412">
    <property type="term" value="P:translation"/>
    <property type="evidence" value="ECO:0007669"/>
    <property type="project" value="UniProtKB-UniRule"/>
</dbReference>
<evidence type="ECO:0000256" key="3">
    <source>
        <dbReference type="ARBA" id="ARBA00022884"/>
    </source>
</evidence>
<keyword evidence="5 6" id="KW-0687">Ribonucleoprotein</keyword>
<evidence type="ECO:0000259" key="7">
    <source>
        <dbReference type="Pfam" id="PF00177"/>
    </source>
</evidence>
<feature type="domain" description="Small ribosomal subunit protein uS7" evidence="7">
    <location>
        <begin position="2"/>
        <end position="149"/>
    </location>
</feature>
<dbReference type="NCBIfam" id="TIGR01029">
    <property type="entry name" value="rpsG_bact"/>
    <property type="match status" value="1"/>
</dbReference>
<gene>
    <name evidence="6" type="primary">rpsG</name>
    <name evidence="8" type="ORF">BTW07_17145</name>
</gene>
<evidence type="ECO:0000256" key="5">
    <source>
        <dbReference type="ARBA" id="ARBA00023274"/>
    </source>
</evidence>
<dbReference type="RefSeq" id="WP_075571395.1">
    <property type="nucleotide sequence ID" value="NZ_MSDO01000027.1"/>
</dbReference>
<dbReference type="PANTHER" id="PTHR11205">
    <property type="entry name" value="RIBOSOMAL PROTEIN S7"/>
    <property type="match status" value="1"/>
</dbReference>
<sequence>MPRRRVAAKREILPDPKFGSERLAKFMNHLMVSGKKSIAERIVYGALDRVAERSNEAPLDIFDKSLEAIQPMVEVKSRRVGGATYQVPVEVRPSRRQALAMRWLVDAARGRGEKTMVQRLAGEMLDAAEGKGAAVKKREDVHRMADANKAFSHYRF</sequence>
<dbReference type="HAMAP" id="MF_00480_B">
    <property type="entry name" value="Ribosomal_uS7_B"/>
    <property type="match status" value="1"/>
</dbReference>